<comment type="catalytic activity">
    <reaction evidence="4 6">
        <text>glucuronate acceptor + UDP-alpha-D-glucuronate = acceptor beta-D-glucuronoside + UDP + H(+)</text>
        <dbReference type="Rhea" id="RHEA:21032"/>
        <dbReference type="ChEBI" id="CHEBI:15378"/>
        <dbReference type="ChEBI" id="CHEBI:58052"/>
        <dbReference type="ChEBI" id="CHEBI:58223"/>
        <dbReference type="ChEBI" id="CHEBI:132367"/>
        <dbReference type="ChEBI" id="CHEBI:132368"/>
        <dbReference type="EC" id="2.4.1.17"/>
    </reaction>
</comment>
<dbReference type="Proteomes" id="UP000887569">
    <property type="component" value="Unplaced"/>
</dbReference>
<dbReference type="InterPro" id="IPR050271">
    <property type="entry name" value="UDP-glycosyltransferase"/>
</dbReference>
<keyword evidence="6" id="KW-0812">Transmembrane</keyword>
<evidence type="ECO:0000256" key="4">
    <source>
        <dbReference type="ARBA" id="ARBA00047475"/>
    </source>
</evidence>
<feature type="chain" id="PRO_5038156032" description="UDP-glucuronosyltransferase" evidence="6">
    <location>
        <begin position="20"/>
        <end position="530"/>
    </location>
</feature>
<dbReference type="GO" id="GO:0016020">
    <property type="term" value="C:membrane"/>
    <property type="evidence" value="ECO:0007669"/>
    <property type="project" value="UniProtKB-SubCell"/>
</dbReference>
<protein>
    <recommendedName>
        <fullName evidence="6">UDP-glucuronosyltransferase</fullName>
        <ecNumber evidence="6">2.4.1.17</ecNumber>
    </recommendedName>
</protein>
<keyword evidence="2 5" id="KW-0328">Glycosyltransferase</keyword>
<dbReference type="FunFam" id="3.40.50.2000:FF:000021">
    <property type="entry name" value="UDP-glucuronosyltransferase"/>
    <property type="match status" value="1"/>
</dbReference>
<comment type="subcellular location">
    <subcellularLocation>
        <location evidence="6">Membrane</location>
        <topology evidence="6">Single-pass membrane protein</topology>
    </subcellularLocation>
</comment>
<sequence>QFQTMLVIIVFGLVLHAEALKIILYQPAFGHSHMQFSGKLVDILADAGHEVHMLIPEWNPETTSDGTTRAVSSRRIKSSSHGVVFTQLDHIKDPYRMTVWRYLLKRDQLRAIVDISGEFCRLMVNDKDLIVWLRNEKFDAALASIYDMCASGLFHVANIKPVMGFIPTPASSIIFSMFGISTPSSYTQDSLFPTGSGDVMNYWQRAKNLAIQYLLEYVTTPYVERMQHQVFTDKFGPSFPSLRSLLINFSYVFINSNELFELPRPLSHKMIYVGGIALPKQKRLPEVYLKLFSEYPSAVLFSFGSLARTTLMPIEMKSAFIDAFAKFPHILFIWKVDRGTANDSFYTKAPNVFTVEWTPQNDLLRSGHIDAFITHAGLNSLSEAIFAGVPVISIPLFGDQLYNAEIAKKRHIGYVISKWNVTVNNIVDAIKTILYDKSYSIKSKELSLMLEKKPMKPSEMFLKYVEFAAEFKSVGEYLQLQSVNLNDIQLYSLDVIVPFLFCLLLFYYLSFLIAMRLFRCLRASFKTKRD</sequence>
<dbReference type="GO" id="GO:0015020">
    <property type="term" value="F:glucuronosyltransferase activity"/>
    <property type="evidence" value="ECO:0007669"/>
    <property type="project" value="UniProtKB-EC"/>
</dbReference>
<evidence type="ECO:0000313" key="7">
    <source>
        <dbReference type="Proteomes" id="UP000887569"/>
    </source>
</evidence>
<evidence type="ECO:0000256" key="3">
    <source>
        <dbReference type="ARBA" id="ARBA00022679"/>
    </source>
</evidence>
<dbReference type="SUPFAM" id="SSF53756">
    <property type="entry name" value="UDP-Glycosyltransferase/glycogen phosphorylase"/>
    <property type="match status" value="1"/>
</dbReference>
<dbReference type="InterPro" id="IPR002213">
    <property type="entry name" value="UDP_glucos_trans"/>
</dbReference>
<proteinExistence type="inferred from homology"/>
<dbReference type="Gene3D" id="3.40.50.2000">
    <property type="entry name" value="Glycogen Phosphorylase B"/>
    <property type="match status" value="1"/>
</dbReference>
<keyword evidence="3 5" id="KW-0808">Transferase</keyword>
<evidence type="ECO:0000256" key="6">
    <source>
        <dbReference type="RuleBase" id="RU362059"/>
    </source>
</evidence>
<dbReference type="PANTHER" id="PTHR48043">
    <property type="entry name" value="EG:EG0003.4 PROTEIN-RELATED"/>
    <property type="match status" value="1"/>
</dbReference>
<reference evidence="8" key="1">
    <citation type="submission" date="2022-11" db="UniProtKB">
        <authorList>
            <consortium name="WormBaseParasite"/>
        </authorList>
    </citation>
    <scope>IDENTIFICATION</scope>
</reference>
<evidence type="ECO:0000256" key="1">
    <source>
        <dbReference type="ARBA" id="ARBA00009995"/>
    </source>
</evidence>
<evidence type="ECO:0000256" key="5">
    <source>
        <dbReference type="RuleBase" id="RU003718"/>
    </source>
</evidence>
<dbReference type="AlphaFoldDB" id="A0A915AAY3"/>
<dbReference type="Pfam" id="PF00201">
    <property type="entry name" value="UDPGT"/>
    <property type="match status" value="1"/>
</dbReference>
<evidence type="ECO:0000256" key="2">
    <source>
        <dbReference type="ARBA" id="ARBA00022676"/>
    </source>
</evidence>
<feature type="transmembrane region" description="Helical" evidence="6">
    <location>
        <begin position="495"/>
        <end position="518"/>
    </location>
</feature>
<keyword evidence="6" id="KW-1133">Transmembrane helix</keyword>
<name>A0A915AAY3_PARUN</name>
<keyword evidence="7" id="KW-1185">Reference proteome</keyword>
<evidence type="ECO:0000313" key="8">
    <source>
        <dbReference type="WBParaSite" id="PgR003_g107_t03"/>
    </source>
</evidence>
<dbReference type="PANTHER" id="PTHR48043:SF154">
    <property type="entry name" value="GLUCURONOSYLTRANSFERASE"/>
    <property type="match status" value="1"/>
</dbReference>
<dbReference type="EC" id="2.4.1.17" evidence="6"/>
<keyword evidence="6" id="KW-0472">Membrane</keyword>
<comment type="similarity">
    <text evidence="1 5">Belongs to the UDP-glycosyltransferase family.</text>
</comment>
<dbReference type="CDD" id="cd03784">
    <property type="entry name" value="GT1_Gtf-like"/>
    <property type="match status" value="1"/>
</dbReference>
<feature type="signal peptide" evidence="6">
    <location>
        <begin position="1"/>
        <end position="19"/>
    </location>
</feature>
<dbReference type="InterPro" id="IPR035595">
    <property type="entry name" value="UDP_glycos_trans_CS"/>
</dbReference>
<keyword evidence="6" id="KW-0732">Signal</keyword>
<dbReference type="PROSITE" id="PS00375">
    <property type="entry name" value="UDPGT"/>
    <property type="match status" value="1"/>
</dbReference>
<organism evidence="7 8">
    <name type="scientific">Parascaris univalens</name>
    <name type="common">Nematode worm</name>
    <dbReference type="NCBI Taxonomy" id="6257"/>
    <lineage>
        <taxon>Eukaryota</taxon>
        <taxon>Metazoa</taxon>
        <taxon>Ecdysozoa</taxon>
        <taxon>Nematoda</taxon>
        <taxon>Chromadorea</taxon>
        <taxon>Rhabditida</taxon>
        <taxon>Spirurina</taxon>
        <taxon>Ascaridomorpha</taxon>
        <taxon>Ascaridoidea</taxon>
        <taxon>Ascarididae</taxon>
        <taxon>Parascaris</taxon>
    </lineage>
</organism>
<dbReference type="WBParaSite" id="PgR003_g107_t03">
    <property type="protein sequence ID" value="PgR003_g107_t03"/>
    <property type="gene ID" value="PgR003_g107"/>
</dbReference>
<accession>A0A915AAY3</accession>